<evidence type="ECO:0000256" key="3">
    <source>
        <dbReference type="ARBA" id="ARBA00022692"/>
    </source>
</evidence>
<evidence type="ECO:0000256" key="1">
    <source>
        <dbReference type="ARBA" id="ARBA00004651"/>
    </source>
</evidence>
<evidence type="ECO:0000256" key="5">
    <source>
        <dbReference type="ARBA" id="ARBA00023136"/>
    </source>
</evidence>
<evidence type="ECO:0000313" key="9">
    <source>
        <dbReference type="Proteomes" id="UP001060039"/>
    </source>
</evidence>
<dbReference type="EMBL" id="CP101497">
    <property type="protein sequence ID" value="UTT62241.1"/>
    <property type="molecule type" value="Genomic_DNA"/>
</dbReference>
<sequence length="69" mass="7639">MDLTALIVLPVMIGLAALWVSALISIFRRSAAMSGLEVLGWCALVVFAQFIGPLIWFFVGRERYTAPIR</sequence>
<accession>A0ABY5FWV2</accession>
<dbReference type="Proteomes" id="UP001060039">
    <property type="component" value="Chromosome"/>
</dbReference>
<feature type="transmembrane region" description="Helical" evidence="6">
    <location>
        <begin position="6"/>
        <end position="26"/>
    </location>
</feature>
<gene>
    <name evidence="8" type="ORF">NNL39_11335</name>
</gene>
<proteinExistence type="predicted"/>
<keyword evidence="2" id="KW-1003">Cell membrane</keyword>
<feature type="transmembrane region" description="Helical" evidence="6">
    <location>
        <begin position="38"/>
        <end position="59"/>
    </location>
</feature>
<evidence type="ECO:0000256" key="4">
    <source>
        <dbReference type="ARBA" id="ARBA00022989"/>
    </source>
</evidence>
<dbReference type="Pfam" id="PF13396">
    <property type="entry name" value="PLDc_N"/>
    <property type="match status" value="1"/>
</dbReference>
<keyword evidence="5 6" id="KW-0472">Membrane</keyword>
<reference evidence="8" key="1">
    <citation type="submission" date="2022-07" db="EMBL/GenBank/DDBJ databases">
        <title>Taxonomic analysis of Microcella humidisoli nov. sp., isolated from riverside soil.</title>
        <authorList>
            <person name="Molina K.M."/>
            <person name="Kim S.B."/>
        </authorList>
    </citation>
    <scope>NUCLEOTIDE SEQUENCE</scope>
    <source>
        <strain evidence="8">MMS21-STM10</strain>
    </source>
</reference>
<evidence type="ECO:0000259" key="7">
    <source>
        <dbReference type="Pfam" id="PF13396"/>
    </source>
</evidence>
<keyword evidence="4 6" id="KW-1133">Transmembrane helix</keyword>
<evidence type="ECO:0000256" key="6">
    <source>
        <dbReference type="SAM" id="Phobius"/>
    </source>
</evidence>
<protein>
    <submittedName>
        <fullName evidence="8">PLDc N-terminal domain-containing protein</fullName>
    </submittedName>
</protein>
<dbReference type="RefSeq" id="WP_255159384.1">
    <property type="nucleotide sequence ID" value="NZ_CP101497.1"/>
</dbReference>
<keyword evidence="3 6" id="KW-0812">Transmembrane</keyword>
<evidence type="ECO:0000256" key="2">
    <source>
        <dbReference type="ARBA" id="ARBA00022475"/>
    </source>
</evidence>
<dbReference type="InterPro" id="IPR027379">
    <property type="entry name" value="CLS_N"/>
</dbReference>
<keyword evidence="9" id="KW-1185">Reference proteome</keyword>
<organism evidence="8 9">
    <name type="scientific">Microcella humidisoli</name>
    <dbReference type="NCBI Taxonomy" id="2963406"/>
    <lineage>
        <taxon>Bacteria</taxon>
        <taxon>Bacillati</taxon>
        <taxon>Actinomycetota</taxon>
        <taxon>Actinomycetes</taxon>
        <taxon>Micrococcales</taxon>
        <taxon>Microbacteriaceae</taxon>
        <taxon>Microcella</taxon>
    </lineage>
</organism>
<comment type="subcellular location">
    <subcellularLocation>
        <location evidence="1">Cell membrane</location>
        <topology evidence="1">Multi-pass membrane protein</topology>
    </subcellularLocation>
</comment>
<evidence type="ECO:0000313" key="8">
    <source>
        <dbReference type="EMBL" id="UTT62241.1"/>
    </source>
</evidence>
<name>A0ABY5FWV2_9MICO</name>
<feature type="domain" description="Cardiolipin synthase N-terminal" evidence="7">
    <location>
        <begin position="17"/>
        <end position="61"/>
    </location>
</feature>